<dbReference type="AlphaFoldDB" id="A0A381SFL0"/>
<evidence type="ECO:0000313" key="5">
    <source>
        <dbReference type="EMBL" id="SVA02766.1"/>
    </source>
</evidence>
<dbReference type="NCBIfam" id="TIGR03300">
    <property type="entry name" value="assembly_YfgL"/>
    <property type="match status" value="1"/>
</dbReference>
<dbReference type="InterPro" id="IPR017687">
    <property type="entry name" value="BamB"/>
</dbReference>
<dbReference type="PANTHER" id="PTHR34512:SF30">
    <property type="entry name" value="OUTER MEMBRANE PROTEIN ASSEMBLY FACTOR BAMB"/>
    <property type="match status" value="1"/>
</dbReference>
<proteinExistence type="inferred from homology"/>
<dbReference type="InterPro" id="IPR002372">
    <property type="entry name" value="PQQ_rpt_dom"/>
</dbReference>
<dbReference type="HAMAP" id="MF_00923">
    <property type="entry name" value="OM_assembly_BamB"/>
    <property type="match status" value="1"/>
</dbReference>
<evidence type="ECO:0000256" key="1">
    <source>
        <dbReference type="ARBA" id="ARBA00022729"/>
    </source>
</evidence>
<evidence type="ECO:0000256" key="3">
    <source>
        <dbReference type="ARBA" id="ARBA00023237"/>
    </source>
</evidence>
<dbReference type="PANTHER" id="PTHR34512">
    <property type="entry name" value="CELL SURFACE PROTEIN"/>
    <property type="match status" value="1"/>
</dbReference>
<keyword evidence="1" id="KW-0732">Signal</keyword>
<dbReference type="SMART" id="SM00564">
    <property type="entry name" value="PQQ"/>
    <property type="match status" value="7"/>
</dbReference>
<reference evidence="5" key="1">
    <citation type="submission" date="2018-05" db="EMBL/GenBank/DDBJ databases">
        <authorList>
            <person name="Lanie J.A."/>
            <person name="Ng W.-L."/>
            <person name="Kazmierczak K.M."/>
            <person name="Andrzejewski T.M."/>
            <person name="Davidsen T.M."/>
            <person name="Wayne K.J."/>
            <person name="Tettelin H."/>
            <person name="Glass J.I."/>
            <person name="Rusch D."/>
            <person name="Podicherti R."/>
            <person name="Tsui H.-C.T."/>
            <person name="Winkler M.E."/>
        </authorList>
    </citation>
    <scope>NUCLEOTIDE SEQUENCE</scope>
</reference>
<name>A0A381SFL0_9ZZZZ</name>
<evidence type="ECO:0000259" key="4">
    <source>
        <dbReference type="Pfam" id="PF13360"/>
    </source>
</evidence>
<dbReference type="Pfam" id="PF13360">
    <property type="entry name" value="PQQ_2"/>
    <property type="match status" value="1"/>
</dbReference>
<evidence type="ECO:0000256" key="2">
    <source>
        <dbReference type="ARBA" id="ARBA00023136"/>
    </source>
</evidence>
<protein>
    <recommendedName>
        <fullName evidence="4">Pyrrolo-quinoline quinone repeat domain-containing protein</fullName>
    </recommendedName>
</protein>
<dbReference type="InterPro" id="IPR015943">
    <property type="entry name" value="WD40/YVTN_repeat-like_dom_sf"/>
</dbReference>
<dbReference type="InterPro" id="IPR018391">
    <property type="entry name" value="PQQ_b-propeller_rpt"/>
</dbReference>
<feature type="domain" description="Pyrrolo-quinoline quinone repeat" evidence="4">
    <location>
        <begin position="71"/>
        <end position="301"/>
    </location>
</feature>
<organism evidence="5">
    <name type="scientific">marine metagenome</name>
    <dbReference type="NCBI Taxonomy" id="408172"/>
    <lineage>
        <taxon>unclassified sequences</taxon>
        <taxon>metagenomes</taxon>
        <taxon>ecological metagenomes</taxon>
    </lineage>
</organism>
<gene>
    <name evidence="5" type="ORF">METZ01_LOCUS55620</name>
</gene>
<accession>A0A381SFL0</accession>
<sequence>MTIVVSVVVGCAPRPIHFMREGPAPVVVPKQSSWKVTPGWRFYTGETYDSADIPLRPVVGGSRIFAAEPGGKIYALEADTGDVVWQIDSKLDLSAGVGFGHGVVVVASAEGQLLALDPTDGNLLWQSSVGAEVLARPIVADEHIIVRAGDGQVIGVDKNSGTIRWRLRNSVPSLSVRGLSVPVQVNEIVVVGYASGHLSGIDIESGRELWKTPISRPGGSNQIDRLIDIDADPLIAGSQLFVAAYQDKVYAISLTAQKVQWSAPRSTLRNLAVSDSELLITLDNGVVMALDPNTGAEVWKQARLMGRGVTNPIAIPGSKLCVVGDYQGYVHVMDVSTGALKGRGRARAGAILATFIGPGFEGFYTLSERGMITSWLLDEGS</sequence>
<keyword evidence="3" id="KW-0998">Cell outer membrane</keyword>
<dbReference type="SUPFAM" id="SSF50998">
    <property type="entry name" value="Quinoprotein alcohol dehydrogenase-like"/>
    <property type="match status" value="1"/>
</dbReference>
<keyword evidence="2" id="KW-0472">Membrane</keyword>
<dbReference type="EMBL" id="UINC01003038">
    <property type="protein sequence ID" value="SVA02766.1"/>
    <property type="molecule type" value="Genomic_DNA"/>
</dbReference>
<dbReference type="InterPro" id="IPR011047">
    <property type="entry name" value="Quinoprotein_ADH-like_sf"/>
</dbReference>
<dbReference type="Gene3D" id="2.130.10.10">
    <property type="entry name" value="YVTN repeat-like/Quinoprotein amine dehydrogenase"/>
    <property type="match status" value="1"/>
</dbReference>